<accession>A0A420W7A7</accession>
<evidence type="ECO:0000313" key="12">
    <source>
        <dbReference type="EMBL" id="RKQ63178.1"/>
    </source>
</evidence>
<dbReference type="FunFam" id="3.80.30.20:FF:000001">
    <property type="entry name" value="tRNA-2-methylthio-N(6)-dimethylallyladenosine synthase 2"/>
    <property type="match status" value="1"/>
</dbReference>
<dbReference type="PANTHER" id="PTHR43837:SF1">
    <property type="entry name" value="RIBOSOMAL PROTEIN US12 METHYLTHIOTRANSFERASE RIMO"/>
    <property type="match status" value="1"/>
</dbReference>
<dbReference type="SFLD" id="SFLDG01082">
    <property type="entry name" value="B12-binding_domain_containing"/>
    <property type="match status" value="1"/>
</dbReference>
<organism evidence="12 13">
    <name type="scientific">Thermovibrio guaymasensis</name>
    <dbReference type="NCBI Taxonomy" id="240167"/>
    <lineage>
        <taxon>Bacteria</taxon>
        <taxon>Pseudomonadati</taxon>
        <taxon>Aquificota</taxon>
        <taxon>Aquificia</taxon>
        <taxon>Desulfurobacteriales</taxon>
        <taxon>Desulfurobacteriaceae</taxon>
        <taxon>Thermovibrio</taxon>
    </lineage>
</organism>
<dbReference type="GO" id="GO:0103039">
    <property type="term" value="F:protein methylthiotransferase activity"/>
    <property type="evidence" value="ECO:0007669"/>
    <property type="project" value="UniProtKB-EC"/>
</dbReference>
<sequence length="432" mass="49861">MKKRVAVISLGCPKNWVDTETIVGLLKATGEVTFVSDLKEADVILVNTCGFIQPAKEESIDEILNAIEEKKENPEKKVVVAGCLYERYKEELKKELPEVDAFIGVNELLESVERILNRKVAFRKPYLLREILTPNHLAYLKISEGCSNACTYCAIPLIRGPLRSRPIDEVLDEAKRLADLGVKELYVIAQDTTAYLYDRREREGLLKLLKELEKIKGIEWIRLMYTYPSHITDDLIDYMASSEKLVKYIDVPLQHVNDKVLSSMGRKYTRRQAEELIEKLRKRVPGIAIRTTFIVGFPTEGEREFEELHSFLKDYEFDWAGFFKYSREDGTVAYRLGDLPEEVKKSRLELLEETQFWIYEKRNRELIGKEVQLIVDSSTSELPGYSEARSYRNAYEIDGIVYLKGHFRPGRFVRAKVTELASNVDLIAEPVK</sequence>
<dbReference type="EMBL" id="RBIE01000001">
    <property type="protein sequence ID" value="RKQ63178.1"/>
    <property type="molecule type" value="Genomic_DNA"/>
</dbReference>
<dbReference type="Gene3D" id="3.40.50.12160">
    <property type="entry name" value="Methylthiotransferase, N-terminal domain"/>
    <property type="match status" value="1"/>
</dbReference>
<dbReference type="Gene3D" id="2.40.50.140">
    <property type="entry name" value="Nucleic acid-binding proteins"/>
    <property type="match status" value="1"/>
</dbReference>
<comment type="cofactor">
    <cofactor evidence="8">
        <name>[4Fe-4S] cluster</name>
        <dbReference type="ChEBI" id="CHEBI:49883"/>
    </cofactor>
    <text evidence="8">Binds 2 [4Fe-4S] clusters. One cluster is coordinated with 3 cysteines and an exchangeable S-adenosyl-L-methionine.</text>
</comment>
<evidence type="ECO:0000256" key="7">
    <source>
        <dbReference type="ARBA" id="ARBA00023014"/>
    </source>
</evidence>
<keyword evidence="7 8" id="KW-0411">Iron-sulfur</keyword>
<evidence type="ECO:0000259" key="10">
    <source>
        <dbReference type="PROSITE" id="PS51449"/>
    </source>
</evidence>
<comment type="catalytic activity">
    <reaction evidence="8">
        <text>L-aspartate(89)-[ribosomal protein uS12]-hydrogen + (sulfur carrier)-SH + AH2 + 2 S-adenosyl-L-methionine = 3-methylsulfanyl-L-aspartate(89)-[ribosomal protein uS12]-hydrogen + (sulfur carrier)-H + 5'-deoxyadenosine + L-methionine + A + S-adenosyl-L-homocysteine + 2 H(+)</text>
        <dbReference type="Rhea" id="RHEA:37087"/>
        <dbReference type="Rhea" id="RHEA-COMP:10460"/>
        <dbReference type="Rhea" id="RHEA-COMP:10461"/>
        <dbReference type="Rhea" id="RHEA-COMP:14737"/>
        <dbReference type="Rhea" id="RHEA-COMP:14739"/>
        <dbReference type="ChEBI" id="CHEBI:13193"/>
        <dbReference type="ChEBI" id="CHEBI:15378"/>
        <dbReference type="ChEBI" id="CHEBI:17319"/>
        <dbReference type="ChEBI" id="CHEBI:17499"/>
        <dbReference type="ChEBI" id="CHEBI:29917"/>
        <dbReference type="ChEBI" id="CHEBI:29961"/>
        <dbReference type="ChEBI" id="CHEBI:57844"/>
        <dbReference type="ChEBI" id="CHEBI:57856"/>
        <dbReference type="ChEBI" id="CHEBI:59789"/>
        <dbReference type="ChEBI" id="CHEBI:64428"/>
        <dbReference type="ChEBI" id="CHEBI:73599"/>
        <dbReference type="EC" id="2.8.4.4"/>
    </reaction>
</comment>
<evidence type="ECO:0000256" key="8">
    <source>
        <dbReference type="HAMAP-Rule" id="MF_01865"/>
    </source>
</evidence>
<dbReference type="HAMAP" id="MF_01865">
    <property type="entry name" value="MTTase_RimO"/>
    <property type="match status" value="1"/>
</dbReference>
<comment type="subcellular location">
    <subcellularLocation>
        <location evidence="8">Cytoplasm</location>
    </subcellularLocation>
</comment>
<dbReference type="InterPro" id="IPR038135">
    <property type="entry name" value="Methylthiotransferase_N_sf"/>
</dbReference>
<dbReference type="InterPro" id="IPR002792">
    <property type="entry name" value="TRAM_dom"/>
</dbReference>
<dbReference type="InterPro" id="IPR005839">
    <property type="entry name" value="Methylthiotransferase"/>
</dbReference>
<dbReference type="CDD" id="cd01335">
    <property type="entry name" value="Radical_SAM"/>
    <property type="match status" value="1"/>
</dbReference>
<dbReference type="PROSITE" id="PS50926">
    <property type="entry name" value="TRAM"/>
    <property type="match status" value="1"/>
</dbReference>
<dbReference type="SUPFAM" id="SSF102114">
    <property type="entry name" value="Radical SAM enzymes"/>
    <property type="match status" value="1"/>
</dbReference>
<dbReference type="GO" id="GO:0035599">
    <property type="term" value="F:aspartic acid methylthiotransferase activity"/>
    <property type="evidence" value="ECO:0007669"/>
    <property type="project" value="TreeGrafter"/>
</dbReference>
<dbReference type="InterPro" id="IPR005840">
    <property type="entry name" value="Ribosomal_uS12_MeSTrfase_RimO"/>
</dbReference>
<dbReference type="PANTHER" id="PTHR43837">
    <property type="entry name" value="RIBOSOMAL PROTEIN S12 METHYLTHIOTRANSFERASE RIMO"/>
    <property type="match status" value="1"/>
</dbReference>
<dbReference type="Proteomes" id="UP000280881">
    <property type="component" value="Unassembled WGS sequence"/>
</dbReference>
<comment type="caution">
    <text evidence="12">The sequence shown here is derived from an EMBL/GenBank/DDBJ whole genome shotgun (WGS) entry which is preliminary data.</text>
</comment>
<dbReference type="AlphaFoldDB" id="A0A420W7A7"/>
<keyword evidence="4 8" id="KW-0949">S-adenosyl-L-methionine</keyword>
<feature type="domain" description="TRAM" evidence="9">
    <location>
        <begin position="364"/>
        <end position="432"/>
    </location>
</feature>
<dbReference type="NCBIfam" id="TIGR00089">
    <property type="entry name" value="MiaB/RimO family radical SAM methylthiotransferase"/>
    <property type="match status" value="1"/>
</dbReference>
<feature type="binding site" evidence="8">
    <location>
        <position position="83"/>
    </location>
    <ligand>
        <name>[4Fe-4S] cluster</name>
        <dbReference type="ChEBI" id="CHEBI:49883"/>
        <label>1</label>
    </ligand>
</feature>
<dbReference type="InterPro" id="IPR013848">
    <property type="entry name" value="Methylthiotransferase_N"/>
</dbReference>
<feature type="binding site" evidence="8">
    <location>
        <position position="150"/>
    </location>
    <ligand>
        <name>[4Fe-4S] cluster</name>
        <dbReference type="ChEBI" id="CHEBI:49883"/>
        <label>2</label>
        <note>4Fe-4S-S-AdoMet</note>
    </ligand>
</feature>
<keyword evidence="13" id="KW-1185">Reference proteome</keyword>
<comment type="function">
    <text evidence="8">Catalyzes the methylthiolation of an aspartic acid residue of ribosomal protein uS12.</text>
</comment>
<keyword evidence="12" id="KW-0687">Ribonucleoprotein</keyword>
<dbReference type="Gene3D" id="3.80.30.20">
    <property type="entry name" value="tm_1862 like domain"/>
    <property type="match status" value="1"/>
</dbReference>
<keyword evidence="6 8" id="KW-0408">Iron</keyword>
<dbReference type="PROSITE" id="PS51918">
    <property type="entry name" value="RADICAL_SAM"/>
    <property type="match status" value="1"/>
</dbReference>
<dbReference type="EC" id="2.8.4.4" evidence="8"/>
<dbReference type="GO" id="GO:0006400">
    <property type="term" value="P:tRNA modification"/>
    <property type="evidence" value="ECO:0007669"/>
    <property type="project" value="InterPro"/>
</dbReference>
<dbReference type="GO" id="GO:0046872">
    <property type="term" value="F:metal ion binding"/>
    <property type="evidence" value="ECO:0007669"/>
    <property type="project" value="UniProtKB-KW"/>
</dbReference>
<feature type="binding site" evidence="8">
    <location>
        <position position="146"/>
    </location>
    <ligand>
        <name>[4Fe-4S] cluster</name>
        <dbReference type="ChEBI" id="CHEBI:49883"/>
        <label>2</label>
        <note>4Fe-4S-S-AdoMet</note>
    </ligand>
</feature>
<evidence type="ECO:0000256" key="2">
    <source>
        <dbReference type="ARBA" id="ARBA00022490"/>
    </source>
</evidence>
<dbReference type="RefSeq" id="WP_121169351.1">
    <property type="nucleotide sequence ID" value="NZ_RBIE01000001.1"/>
</dbReference>
<dbReference type="Pfam" id="PF00919">
    <property type="entry name" value="UPF0004"/>
    <property type="match status" value="1"/>
</dbReference>
<dbReference type="GO" id="GO:0005840">
    <property type="term" value="C:ribosome"/>
    <property type="evidence" value="ECO:0007669"/>
    <property type="project" value="UniProtKB-KW"/>
</dbReference>
<keyword evidence="5 8" id="KW-0479">Metal-binding</keyword>
<dbReference type="SFLD" id="SFLDG01061">
    <property type="entry name" value="methylthiotransferase"/>
    <property type="match status" value="1"/>
</dbReference>
<dbReference type="PROSITE" id="PS51449">
    <property type="entry name" value="MTTASE_N"/>
    <property type="match status" value="1"/>
</dbReference>
<dbReference type="InterPro" id="IPR023404">
    <property type="entry name" value="rSAM_horseshoe"/>
</dbReference>
<dbReference type="Pfam" id="PF04055">
    <property type="entry name" value="Radical_SAM"/>
    <property type="match status" value="1"/>
</dbReference>
<dbReference type="Pfam" id="PF18693">
    <property type="entry name" value="TRAM_2"/>
    <property type="match status" value="1"/>
</dbReference>
<feature type="domain" description="MTTase N-terminal" evidence="10">
    <location>
        <begin position="3"/>
        <end position="121"/>
    </location>
</feature>
<reference evidence="12 13" key="1">
    <citation type="submission" date="2018-10" db="EMBL/GenBank/DDBJ databases">
        <title>Genomic Encyclopedia of Type Strains, Phase IV (KMG-IV): sequencing the most valuable type-strain genomes for metagenomic binning, comparative biology and taxonomic classification.</title>
        <authorList>
            <person name="Goeker M."/>
        </authorList>
    </citation>
    <scope>NUCLEOTIDE SEQUENCE [LARGE SCALE GENOMIC DNA]</scope>
    <source>
        <strain evidence="12 13">DSM 15521</strain>
    </source>
</reference>
<dbReference type="NCBIfam" id="TIGR01125">
    <property type="entry name" value="30S ribosomal protein S12 methylthiotransferase RimO"/>
    <property type="match status" value="1"/>
</dbReference>
<dbReference type="SFLD" id="SFLDF00274">
    <property type="entry name" value="ribosomal_protein_S12_methylth"/>
    <property type="match status" value="1"/>
</dbReference>
<evidence type="ECO:0000259" key="9">
    <source>
        <dbReference type="PROSITE" id="PS50926"/>
    </source>
</evidence>
<keyword evidence="3 8" id="KW-0808">Transferase</keyword>
<dbReference type="SMART" id="SM00729">
    <property type="entry name" value="Elp3"/>
    <property type="match status" value="1"/>
</dbReference>
<keyword evidence="12" id="KW-0689">Ribosomal protein</keyword>
<comment type="similarity">
    <text evidence="8">Belongs to the methylthiotransferase family. RimO subfamily.</text>
</comment>
<feature type="binding site" evidence="8">
    <location>
        <position position="12"/>
    </location>
    <ligand>
        <name>[4Fe-4S] cluster</name>
        <dbReference type="ChEBI" id="CHEBI:49883"/>
        <label>1</label>
    </ligand>
</feature>
<dbReference type="GO" id="GO:0051539">
    <property type="term" value="F:4 iron, 4 sulfur cluster binding"/>
    <property type="evidence" value="ECO:0007669"/>
    <property type="project" value="UniProtKB-UniRule"/>
</dbReference>
<evidence type="ECO:0000256" key="4">
    <source>
        <dbReference type="ARBA" id="ARBA00022691"/>
    </source>
</evidence>
<protein>
    <recommendedName>
        <fullName evidence="8">Ribosomal protein uS12 methylthiotransferase RimO</fullName>
        <shortName evidence="8">uS12 MTTase</shortName>
        <shortName evidence="8">uS12 methylthiotransferase</shortName>
        <ecNumber evidence="8">2.8.4.4</ecNumber>
    </recommendedName>
    <alternativeName>
        <fullName evidence="8">Ribosomal protein uS12 (aspartate-C(3))-methylthiotransferase</fullName>
    </alternativeName>
    <alternativeName>
        <fullName evidence="8">Ribosome maturation factor RimO</fullName>
    </alternativeName>
</protein>
<evidence type="ECO:0000256" key="5">
    <source>
        <dbReference type="ARBA" id="ARBA00022723"/>
    </source>
</evidence>
<feature type="binding site" evidence="8">
    <location>
        <position position="153"/>
    </location>
    <ligand>
        <name>[4Fe-4S] cluster</name>
        <dbReference type="ChEBI" id="CHEBI:49883"/>
        <label>2</label>
        <note>4Fe-4S-S-AdoMet</note>
    </ligand>
</feature>
<keyword evidence="1 8" id="KW-0004">4Fe-4S</keyword>
<dbReference type="InterPro" id="IPR006638">
    <property type="entry name" value="Elp3/MiaA/NifB-like_rSAM"/>
</dbReference>
<dbReference type="InterPro" id="IPR012340">
    <property type="entry name" value="NA-bd_OB-fold"/>
</dbReference>
<gene>
    <name evidence="8" type="primary">rimO</name>
    <name evidence="12" type="ORF">C7457_0041</name>
</gene>
<name>A0A420W7A7_9BACT</name>
<dbReference type="InterPro" id="IPR020612">
    <property type="entry name" value="Methylthiotransferase_CS"/>
</dbReference>
<evidence type="ECO:0000256" key="1">
    <source>
        <dbReference type="ARBA" id="ARBA00022485"/>
    </source>
</evidence>
<evidence type="ECO:0000256" key="6">
    <source>
        <dbReference type="ARBA" id="ARBA00023004"/>
    </source>
</evidence>
<proteinExistence type="inferred from homology"/>
<dbReference type="SFLD" id="SFLDS00029">
    <property type="entry name" value="Radical_SAM"/>
    <property type="match status" value="1"/>
</dbReference>
<evidence type="ECO:0000259" key="11">
    <source>
        <dbReference type="PROSITE" id="PS51918"/>
    </source>
</evidence>
<feature type="domain" description="Radical SAM core" evidence="11">
    <location>
        <begin position="132"/>
        <end position="361"/>
    </location>
</feature>
<keyword evidence="2 8" id="KW-0963">Cytoplasm</keyword>
<dbReference type="InterPro" id="IPR058240">
    <property type="entry name" value="rSAM_sf"/>
</dbReference>
<dbReference type="InterPro" id="IPR007197">
    <property type="entry name" value="rSAM"/>
</dbReference>
<dbReference type="OrthoDB" id="9805215at2"/>
<evidence type="ECO:0000313" key="13">
    <source>
        <dbReference type="Proteomes" id="UP000280881"/>
    </source>
</evidence>
<dbReference type="PROSITE" id="PS01278">
    <property type="entry name" value="MTTASE_RADICAL"/>
    <property type="match status" value="1"/>
</dbReference>
<feature type="binding site" evidence="8">
    <location>
        <position position="49"/>
    </location>
    <ligand>
        <name>[4Fe-4S] cluster</name>
        <dbReference type="ChEBI" id="CHEBI:49883"/>
        <label>1</label>
    </ligand>
</feature>
<evidence type="ECO:0000256" key="3">
    <source>
        <dbReference type="ARBA" id="ARBA00022679"/>
    </source>
</evidence>
<dbReference type="GO" id="GO:0005829">
    <property type="term" value="C:cytosol"/>
    <property type="evidence" value="ECO:0007669"/>
    <property type="project" value="TreeGrafter"/>
</dbReference>